<dbReference type="Pfam" id="PF18966">
    <property type="entry name" value="Lipoprotein_23"/>
    <property type="match status" value="1"/>
</dbReference>
<dbReference type="PROSITE" id="PS51257">
    <property type="entry name" value="PROKAR_LIPOPROTEIN"/>
    <property type="match status" value="1"/>
</dbReference>
<feature type="region of interest" description="Disordered" evidence="1">
    <location>
        <begin position="25"/>
        <end position="44"/>
    </location>
</feature>
<sequence length="210" mass="22092">MRRRTATAMVAVLALAGMAGCGDGKPRPAATASTAPSPTGSPVVAGPPWYDEVAPIEAAGEIGGKASPCPMGIIFSIPAKWRAKAVTAGRDAAIGDAVPMCEIDGKPAGHLGFLRVWDADAGLSQQYTMDKFLDAYGEATQRQYRRTKAGPLDAYEASFVGPGGTRERAILVSTIWGRYLLTLGGADDEEHLAMLPAYQLAKQTAKNNRE</sequence>
<reference evidence="3 4" key="1">
    <citation type="submission" date="2023-09" db="EMBL/GenBank/DDBJ databases">
        <title>Micromonospora halotolerans DSM 45598 genome sequence.</title>
        <authorList>
            <person name="Mo P."/>
        </authorList>
    </citation>
    <scope>NUCLEOTIDE SEQUENCE [LARGE SCALE GENOMIC DNA]</scope>
    <source>
        <strain evidence="3 4">DSM 45598</strain>
    </source>
</reference>
<organism evidence="3 4">
    <name type="scientific">Micromonospora halotolerans</name>
    <dbReference type="NCBI Taxonomy" id="709879"/>
    <lineage>
        <taxon>Bacteria</taxon>
        <taxon>Bacillati</taxon>
        <taxon>Actinomycetota</taxon>
        <taxon>Actinomycetes</taxon>
        <taxon>Micromonosporales</taxon>
        <taxon>Micromonosporaceae</taxon>
        <taxon>Micromonospora</taxon>
    </lineage>
</organism>
<keyword evidence="4" id="KW-1185">Reference proteome</keyword>
<feature type="chain" id="PRO_5046527420" evidence="2">
    <location>
        <begin position="20"/>
        <end position="210"/>
    </location>
</feature>
<name>A0ABY9ZRX8_9ACTN</name>
<gene>
    <name evidence="3" type="ORF">RMN56_19320</name>
</gene>
<dbReference type="Proteomes" id="UP001303001">
    <property type="component" value="Chromosome"/>
</dbReference>
<evidence type="ECO:0000256" key="2">
    <source>
        <dbReference type="SAM" id="SignalP"/>
    </source>
</evidence>
<feature type="compositionally biased region" description="Low complexity" evidence="1">
    <location>
        <begin position="28"/>
        <end position="42"/>
    </location>
</feature>
<dbReference type="EMBL" id="CP134876">
    <property type="protein sequence ID" value="WNM37320.1"/>
    <property type="molecule type" value="Genomic_DNA"/>
</dbReference>
<dbReference type="InterPro" id="IPR044058">
    <property type="entry name" value="Lipoprotein_23"/>
</dbReference>
<evidence type="ECO:0000313" key="3">
    <source>
        <dbReference type="EMBL" id="WNM37320.1"/>
    </source>
</evidence>
<feature type="signal peptide" evidence="2">
    <location>
        <begin position="1"/>
        <end position="19"/>
    </location>
</feature>
<proteinExistence type="predicted"/>
<accession>A0ABY9ZRX8</accession>
<dbReference type="RefSeq" id="WP_313718866.1">
    <property type="nucleotide sequence ID" value="NZ_CP134876.1"/>
</dbReference>
<keyword evidence="3" id="KW-0449">Lipoprotein</keyword>
<evidence type="ECO:0000256" key="1">
    <source>
        <dbReference type="SAM" id="MobiDB-lite"/>
    </source>
</evidence>
<evidence type="ECO:0000313" key="4">
    <source>
        <dbReference type="Proteomes" id="UP001303001"/>
    </source>
</evidence>
<protein>
    <submittedName>
        <fullName evidence="3">Lipoprotein</fullName>
    </submittedName>
</protein>
<keyword evidence="2" id="KW-0732">Signal</keyword>